<gene>
    <name evidence="2" type="ORF">SLUN_36025</name>
</gene>
<accession>A0A2R4TCE1</accession>
<evidence type="ECO:0000256" key="1">
    <source>
        <dbReference type="SAM" id="MobiDB-lite"/>
    </source>
</evidence>
<name>A0A2R4TCE1_9ACTN</name>
<proteinExistence type="predicted"/>
<reference evidence="2 3" key="1">
    <citation type="submission" date="2018-01" db="EMBL/GenBank/DDBJ databases">
        <title>Complete genome sequence of Streptomyces lunaelactis MM109T, a Ferroverdin A producer isolated from cave moonmilk deposits.</title>
        <authorList>
            <person name="Naome A."/>
            <person name="Martinet L."/>
            <person name="Maciejewska M."/>
            <person name="Anderssen S."/>
            <person name="Adam D."/>
            <person name="Tenconi E."/>
            <person name="Deflandre B."/>
            <person name="Arguelles-Arias A."/>
            <person name="Calusinska M."/>
            <person name="Copieters W."/>
            <person name="Karim L."/>
            <person name="Hanikenne M."/>
            <person name="Baurain D."/>
            <person name="van Wezel G."/>
            <person name="Smargiasso N."/>
            <person name="de Pauw E."/>
            <person name="Delfosse P."/>
            <person name="Rigali S."/>
        </authorList>
    </citation>
    <scope>NUCLEOTIDE SEQUENCE [LARGE SCALE GENOMIC DNA]</scope>
    <source>
        <strain evidence="2 3">MM109</strain>
    </source>
</reference>
<dbReference type="Proteomes" id="UP000244201">
    <property type="component" value="Chromosome"/>
</dbReference>
<feature type="region of interest" description="Disordered" evidence="1">
    <location>
        <begin position="15"/>
        <end position="42"/>
    </location>
</feature>
<protein>
    <submittedName>
        <fullName evidence="2">Uncharacterized protein</fullName>
    </submittedName>
</protein>
<dbReference type="EMBL" id="CP026304">
    <property type="protein sequence ID" value="AVZ76795.1"/>
    <property type="molecule type" value="Genomic_DNA"/>
</dbReference>
<evidence type="ECO:0000313" key="3">
    <source>
        <dbReference type="Proteomes" id="UP000244201"/>
    </source>
</evidence>
<keyword evidence="3" id="KW-1185">Reference proteome</keyword>
<organism evidence="2 3">
    <name type="scientific">Streptomyces lunaelactis</name>
    <dbReference type="NCBI Taxonomy" id="1535768"/>
    <lineage>
        <taxon>Bacteria</taxon>
        <taxon>Bacillati</taxon>
        <taxon>Actinomycetota</taxon>
        <taxon>Actinomycetes</taxon>
        <taxon>Kitasatosporales</taxon>
        <taxon>Streptomycetaceae</taxon>
        <taxon>Streptomyces</taxon>
    </lineage>
</organism>
<evidence type="ECO:0000313" key="2">
    <source>
        <dbReference type="EMBL" id="AVZ76795.1"/>
    </source>
</evidence>
<dbReference type="KEGG" id="slk:SLUN_36025"/>
<dbReference type="AlphaFoldDB" id="A0A2R4TCE1"/>
<feature type="compositionally biased region" description="Basic and acidic residues" evidence="1">
    <location>
        <begin position="15"/>
        <end position="24"/>
    </location>
</feature>
<sequence length="60" mass="6335">MVAIAMSRAIMAGLRREQQPEGDRAGQFGDLRGVGRGAGGRDGENVEVAAVHAERCRRAA</sequence>